<feature type="non-terminal residue" evidence="1">
    <location>
        <position position="292"/>
    </location>
</feature>
<sequence length="292" mass="32545">MQDLSKLDEIRTAVTNCLEANQEEVDDPVATLRGIGGGCINNAFEATTTSGKRYFVKAHMAEAQITKNQCLAMFEAELKGLVALKATNTVRVPTPIAVGELTHGAFLVTEYVHMRPLHDQRRMGEQLARLHSAVGSTKFGFEVDNSIGSTHQPNAWHDDWVEFLRMRLEFQFSLAKFSGHAAALCNELLKRLPEYFQMVTVTPALIHGDLWSGNCAADDSGEPVIFDPATYWGHHEAELGIMRMFGGFSQECFDAYHAIIPKTSGFNKRVLIYELYHAVNHYNLFGSGYLGQ</sequence>
<dbReference type="Proteomes" id="UP001150603">
    <property type="component" value="Unassembled WGS sequence"/>
</dbReference>
<protein>
    <submittedName>
        <fullName evidence="1">Uncharacterized protein</fullName>
    </submittedName>
</protein>
<comment type="caution">
    <text evidence="1">The sequence shown here is derived from an EMBL/GenBank/DDBJ whole genome shotgun (WGS) entry which is preliminary data.</text>
</comment>
<name>A0ACC1J3A6_9FUNG</name>
<evidence type="ECO:0000313" key="1">
    <source>
        <dbReference type="EMBL" id="KAJ1935861.1"/>
    </source>
</evidence>
<reference evidence="1" key="1">
    <citation type="submission" date="2022-07" db="EMBL/GenBank/DDBJ databases">
        <title>Phylogenomic reconstructions and comparative analyses of Kickxellomycotina fungi.</title>
        <authorList>
            <person name="Reynolds N.K."/>
            <person name="Stajich J.E."/>
            <person name="Barry K."/>
            <person name="Grigoriev I.V."/>
            <person name="Crous P."/>
            <person name="Smith M.E."/>
        </authorList>
    </citation>
    <scope>NUCLEOTIDE SEQUENCE</scope>
    <source>
        <strain evidence="1">NRRL 5244</strain>
    </source>
</reference>
<accession>A0ACC1J3A6</accession>
<organism evidence="1 2">
    <name type="scientific">Linderina macrospora</name>
    <dbReference type="NCBI Taxonomy" id="4868"/>
    <lineage>
        <taxon>Eukaryota</taxon>
        <taxon>Fungi</taxon>
        <taxon>Fungi incertae sedis</taxon>
        <taxon>Zoopagomycota</taxon>
        <taxon>Kickxellomycotina</taxon>
        <taxon>Kickxellomycetes</taxon>
        <taxon>Kickxellales</taxon>
        <taxon>Kickxellaceae</taxon>
        <taxon>Linderina</taxon>
    </lineage>
</organism>
<gene>
    <name evidence="1" type="ORF">FBU59_005250</name>
</gene>
<dbReference type="EMBL" id="JANBPW010004090">
    <property type="protein sequence ID" value="KAJ1935861.1"/>
    <property type="molecule type" value="Genomic_DNA"/>
</dbReference>
<keyword evidence="2" id="KW-1185">Reference proteome</keyword>
<evidence type="ECO:0000313" key="2">
    <source>
        <dbReference type="Proteomes" id="UP001150603"/>
    </source>
</evidence>
<proteinExistence type="predicted"/>